<evidence type="ECO:0000256" key="4">
    <source>
        <dbReference type="ARBA" id="ARBA00023002"/>
    </source>
</evidence>
<dbReference type="EMBL" id="BNJQ01000011">
    <property type="protein sequence ID" value="GHP05734.1"/>
    <property type="molecule type" value="Genomic_DNA"/>
</dbReference>
<comment type="subcellular location">
    <subcellularLocation>
        <location evidence="1">Membrane</location>
        <topology evidence="1">Multi-pass membrane protein</topology>
    </subcellularLocation>
</comment>
<dbReference type="CDD" id="cd06186">
    <property type="entry name" value="NOX_Duox_like_FAD_NADP"/>
    <property type="match status" value="1"/>
</dbReference>
<protein>
    <submittedName>
        <fullName evidence="9">Ferric/cupric-chelate reductase</fullName>
    </submittedName>
</protein>
<feature type="transmembrane region" description="Helical" evidence="6">
    <location>
        <begin position="20"/>
        <end position="51"/>
    </location>
</feature>
<dbReference type="GO" id="GO:0016491">
    <property type="term" value="F:oxidoreductase activity"/>
    <property type="evidence" value="ECO:0007669"/>
    <property type="project" value="UniProtKB-KW"/>
</dbReference>
<feature type="domain" description="Ferric reductase NAD binding" evidence="8">
    <location>
        <begin position="432"/>
        <end position="706"/>
    </location>
</feature>
<proteinExistence type="predicted"/>
<evidence type="ECO:0000313" key="9">
    <source>
        <dbReference type="EMBL" id="GHP05734.1"/>
    </source>
</evidence>
<feature type="transmembrane region" description="Helical" evidence="6">
    <location>
        <begin position="275"/>
        <end position="301"/>
    </location>
</feature>
<accession>A0A830HFA1</accession>
<dbReference type="PANTHER" id="PTHR11972">
    <property type="entry name" value="NADPH OXIDASE"/>
    <property type="match status" value="1"/>
</dbReference>
<feature type="transmembrane region" description="Helical" evidence="6">
    <location>
        <begin position="582"/>
        <end position="601"/>
    </location>
</feature>
<dbReference type="Pfam" id="PF01794">
    <property type="entry name" value="Ferric_reduct"/>
    <property type="match status" value="1"/>
</dbReference>
<dbReference type="OrthoDB" id="167398at2759"/>
<feature type="transmembrane region" description="Helical" evidence="6">
    <location>
        <begin position="71"/>
        <end position="89"/>
    </location>
</feature>
<organism evidence="9 10">
    <name type="scientific">Pycnococcus provasolii</name>
    <dbReference type="NCBI Taxonomy" id="41880"/>
    <lineage>
        <taxon>Eukaryota</taxon>
        <taxon>Viridiplantae</taxon>
        <taxon>Chlorophyta</taxon>
        <taxon>Pseudoscourfieldiophyceae</taxon>
        <taxon>Pseudoscourfieldiales</taxon>
        <taxon>Pycnococcaceae</taxon>
        <taxon>Pycnococcus</taxon>
    </lineage>
</organism>
<dbReference type="SUPFAM" id="SSF52343">
    <property type="entry name" value="Ferredoxin reductase-like, C-terminal NADP-linked domain"/>
    <property type="match status" value="1"/>
</dbReference>
<sequence>METSLMMWSWRKVLRSIGTFVFLMRVLALMALVVLVGTFLSEMVVILPAYYTSDSLFQNGLTQMAKQAVQIGTLASLAAILAFTARLTLSMSTPKIVGFHAFTYALHFLNAFPFFISTVVACFIQAKSDCKPGEHQCSRLLLACDVVGLVSARLARLDLVACLLFASRGMTWIYCGTNGSLGYAEAMPVHRAAGAWCAAMSFSHSVAYMAFYLFQDGELGHAFKYDLLPISREGLVNFFGISAAVVLLPMLVLASPMVRRTAYHAFQIAHVPLSLLFVVLCALHDLPILLFATPGLVEWLLGRSSSTSPSLAKAKIIEGTSGPWVEITIEHNQKYNRYGSMLAPRGEWVSLRILPLGREMHPLSLTASDCSDDDHNDNKFTAIISAKAGDWSRRLAHLARTDLAHDGFQVEVDGPYPFGGGWALQHESTATLLIAGGTGVTGWLPILNAIRSNHRATSKEYCYANMKCHLVWCVHDEADYRALAKRLPPLVAVTVFVTQSADVAMPTSSDIRIDAENAYDGVEGAQTTATDSPRTDNIDAGMNVVALVSLVTTLVGLLTVYYSEKYAYSARTSARSLLEYAINGRLVPILFFLACMAVLSVSGKRAALICAELIERGQRKVDGSVSSEDHSELPILHSRLSSLLTLPSTTMTRTHHGPSESLGSVIIRLGRPNIDELIHDAASSLDMHKRLIIAACGPPALVTSVQAGVAKAKRECNHRYGAHIQFCGSDSIW</sequence>
<dbReference type="InterPro" id="IPR013130">
    <property type="entry name" value="Fe3_Rdtase_TM_dom"/>
</dbReference>
<feature type="transmembrane region" description="Helical" evidence="6">
    <location>
        <begin position="101"/>
        <end position="126"/>
    </location>
</feature>
<evidence type="ECO:0000259" key="8">
    <source>
        <dbReference type="Pfam" id="PF08030"/>
    </source>
</evidence>
<dbReference type="AlphaFoldDB" id="A0A830HFA1"/>
<evidence type="ECO:0000256" key="2">
    <source>
        <dbReference type="ARBA" id="ARBA00022692"/>
    </source>
</evidence>
<gene>
    <name evidence="9" type="ORF">PPROV_000448400</name>
</gene>
<evidence type="ECO:0000256" key="3">
    <source>
        <dbReference type="ARBA" id="ARBA00022989"/>
    </source>
</evidence>
<evidence type="ECO:0000259" key="7">
    <source>
        <dbReference type="Pfam" id="PF01794"/>
    </source>
</evidence>
<evidence type="ECO:0000256" key="1">
    <source>
        <dbReference type="ARBA" id="ARBA00004141"/>
    </source>
</evidence>
<keyword evidence="3 6" id="KW-1133">Transmembrane helix</keyword>
<evidence type="ECO:0000313" key="10">
    <source>
        <dbReference type="Proteomes" id="UP000660262"/>
    </source>
</evidence>
<dbReference type="GO" id="GO:0005886">
    <property type="term" value="C:plasma membrane"/>
    <property type="evidence" value="ECO:0007669"/>
    <property type="project" value="TreeGrafter"/>
</dbReference>
<feature type="transmembrane region" description="Helical" evidence="6">
    <location>
        <begin position="235"/>
        <end position="255"/>
    </location>
</feature>
<dbReference type="InterPro" id="IPR013121">
    <property type="entry name" value="Fe_red_NAD-bd_6"/>
</dbReference>
<feature type="domain" description="Ferric oxidoreductase" evidence="7">
    <location>
        <begin position="153"/>
        <end position="281"/>
    </location>
</feature>
<comment type="caution">
    <text evidence="9">The sequence shown here is derived from an EMBL/GenBank/DDBJ whole genome shotgun (WGS) entry which is preliminary data.</text>
</comment>
<name>A0A830HFA1_9CHLO</name>
<dbReference type="InterPro" id="IPR050369">
    <property type="entry name" value="RBOH/FRE"/>
</dbReference>
<dbReference type="Pfam" id="PF08030">
    <property type="entry name" value="NAD_binding_6"/>
    <property type="match status" value="1"/>
</dbReference>
<dbReference type="InterPro" id="IPR039261">
    <property type="entry name" value="FNR_nucleotide-bd"/>
</dbReference>
<feature type="transmembrane region" description="Helical" evidence="6">
    <location>
        <begin position="193"/>
        <end position="214"/>
    </location>
</feature>
<dbReference type="Proteomes" id="UP000660262">
    <property type="component" value="Unassembled WGS sequence"/>
</dbReference>
<feature type="transmembrane region" description="Helical" evidence="6">
    <location>
        <begin position="544"/>
        <end position="562"/>
    </location>
</feature>
<keyword evidence="2 6" id="KW-0812">Transmembrane</keyword>
<keyword evidence="5 6" id="KW-0472">Membrane</keyword>
<evidence type="ECO:0000256" key="5">
    <source>
        <dbReference type="ARBA" id="ARBA00023136"/>
    </source>
</evidence>
<reference evidence="9" key="1">
    <citation type="submission" date="2020-10" db="EMBL/GenBank/DDBJ databases">
        <title>Unveiling of a novel bifunctional photoreceptor, Dualchrome1, isolated from a cosmopolitan green alga.</title>
        <authorList>
            <person name="Suzuki S."/>
            <person name="Kawachi M."/>
        </authorList>
    </citation>
    <scope>NUCLEOTIDE SEQUENCE</scope>
    <source>
        <strain evidence="9">NIES 2893</strain>
    </source>
</reference>
<keyword evidence="10" id="KW-1185">Reference proteome</keyword>
<evidence type="ECO:0000256" key="6">
    <source>
        <dbReference type="SAM" id="Phobius"/>
    </source>
</evidence>
<dbReference type="Gene3D" id="3.40.50.80">
    <property type="entry name" value="Nucleotide-binding domain of ferredoxin-NADP reductase (FNR) module"/>
    <property type="match status" value="2"/>
</dbReference>
<dbReference type="PANTHER" id="PTHR11972:SF69">
    <property type="entry name" value="FERRIC REDUCTION OXIDASE 6-RELATED"/>
    <property type="match status" value="1"/>
</dbReference>
<keyword evidence="4" id="KW-0560">Oxidoreductase</keyword>